<feature type="domain" description="Histidine-specific methyltransferase SAM-dependent" evidence="14">
    <location>
        <begin position="228"/>
        <end position="529"/>
    </location>
</feature>
<comment type="pathway">
    <text evidence="2 12">Cofactor biosynthesis; NAD(+) biosynthesis; deamido-NAD(+) from nicotinate D-ribonucleotide: step 1/1.</text>
</comment>
<sequence>MPIAKSNARRKIGILGGSFNPAHAGHREISVAALERLGLDAVWWLVTPGNPLKDSSIYAPYEERLKHARVISDHPDIVVSDFEKRHGLTYTVDTLEALQDDNPNSRFVWLMGADGLETFHKWKDWRVIADRAVFAVFARPGYGEGALSSPAAKDLAAFRVEIDQATDFALIDAPRWIYFPDTNNPISSTELRNRKIQHSNKDNQPADLSVPHGHLAYFLDLHPDLGDFRADAIEGLGKKQKSISPKYFYDERGSKIFNGITEVKEYYPTRTERQIFLDNAKEITGEIGAGVGVFEYGSGSSEKIEWLVKGLKNPAAYVAMDISRDHLIESASVMAEQLSIPVAAICADFHAPIKFPKGVLKDPEHWLGYFPGSTIGNMLPETAVGFLRRASETLGTGAQFLIGVDQVKDKSVLEAAYDDAEGVTAKFNMNLLVRMQRELGAKINIDDFEHYAFYNEQLSRIEMHLRAKQATKIVIDDHEFSFAKDETLHTENSHKFTDEKFSQLVNQTPWHVEKTWTDPQGWFAACLLSNR</sequence>
<evidence type="ECO:0000256" key="8">
    <source>
        <dbReference type="ARBA" id="ARBA00022741"/>
    </source>
</evidence>
<evidence type="ECO:0000256" key="1">
    <source>
        <dbReference type="ARBA" id="ARBA00002324"/>
    </source>
</evidence>
<dbReference type="PANTHER" id="PTHR43397:SF1">
    <property type="entry name" value="ERGOTHIONEINE BIOSYNTHESIS PROTEIN 1"/>
    <property type="match status" value="1"/>
</dbReference>
<dbReference type="InterPro" id="IPR004821">
    <property type="entry name" value="Cyt_trans-like"/>
</dbReference>
<evidence type="ECO:0000256" key="3">
    <source>
        <dbReference type="ARBA" id="ARBA00009014"/>
    </source>
</evidence>
<evidence type="ECO:0000256" key="4">
    <source>
        <dbReference type="ARBA" id="ARBA00022603"/>
    </source>
</evidence>
<name>A0ABV3Z234_9PROT</name>
<dbReference type="Pfam" id="PF10017">
    <property type="entry name" value="Methyltransf_33"/>
    <property type="match status" value="1"/>
</dbReference>
<keyword evidence="8 12" id="KW-0547">Nucleotide-binding</keyword>
<dbReference type="GO" id="GO:0032259">
    <property type="term" value="P:methylation"/>
    <property type="evidence" value="ECO:0007669"/>
    <property type="project" value="UniProtKB-KW"/>
</dbReference>
<dbReference type="NCBIfam" id="TIGR03438">
    <property type="entry name" value="egtD_ergothio"/>
    <property type="match status" value="1"/>
</dbReference>
<evidence type="ECO:0000256" key="10">
    <source>
        <dbReference type="ARBA" id="ARBA00023027"/>
    </source>
</evidence>
<comment type="catalytic activity">
    <reaction evidence="11 12">
        <text>nicotinate beta-D-ribonucleotide + ATP + H(+) = deamido-NAD(+) + diphosphate</text>
        <dbReference type="Rhea" id="RHEA:22860"/>
        <dbReference type="ChEBI" id="CHEBI:15378"/>
        <dbReference type="ChEBI" id="CHEBI:30616"/>
        <dbReference type="ChEBI" id="CHEBI:33019"/>
        <dbReference type="ChEBI" id="CHEBI:57502"/>
        <dbReference type="ChEBI" id="CHEBI:58437"/>
        <dbReference type="EC" id="2.7.7.18"/>
    </reaction>
</comment>
<comment type="function">
    <text evidence="1 12">Catalyzes the reversible adenylation of nicotinate mononucleotide (NaMN) to nicotinic acid adenine dinucleotide (NaAD).</text>
</comment>
<accession>A0ABV3Z234</accession>
<dbReference type="CDD" id="cd02165">
    <property type="entry name" value="NMNAT"/>
    <property type="match status" value="1"/>
</dbReference>
<dbReference type="InterPro" id="IPR019257">
    <property type="entry name" value="MeTrfase_dom"/>
</dbReference>
<protein>
    <recommendedName>
        <fullName evidence="12">Probable nicotinate-nucleotide adenylyltransferase</fullName>
        <ecNumber evidence="12">2.7.7.18</ecNumber>
    </recommendedName>
    <alternativeName>
        <fullName evidence="12">Deamido-NAD(+) diphosphorylase</fullName>
    </alternativeName>
    <alternativeName>
        <fullName evidence="12">Deamido-NAD(+) pyrophosphorylase</fullName>
    </alternativeName>
    <alternativeName>
        <fullName evidence="12">Nicotinate mononucleotide adenylyltransferase</fullName>
        <shortName evidence="12">NaMN adenylyltransferase</shortName>
    </alternativeName>
</protein>
<dbReference type="NCBIfam" id="TIGR00482">
    <property type="entry name" value="nicotinate (nicotinamide) nucleotide adenylyltransferase"/>
    <property type="match status" value="1"/>
</dbReference>
<dbReference type="Gene3D" id="3.40.50.620">
    <property type="entry name" value="HUPs"/>
    <property type="match status" value="1"/>
</dbReference>
<evidence type="ECO:0000256" key="7">
    <source>
        <dbReference type="ARBA" id="ARBA00022695"/>
    </source>
</evidence>
<dbReference type="NCBIfam" id="NF000843">
    <property type="entry name" value="PRK00071.2-2"/>
    <property type="match status" value="1"/>
</dbReference>
<organism evidence="15 16">
    <name type="scientific">Hyphococcus lacteus</name>
    <dbReference type="NCBI Taxonomy" id="3143536"/>
    <lineage>
        <taxon>Bacteria</taxon>
        <taxon>Pseudomonadati</taxon>
        <taxon>Pseudomonadota</taxon>
        <taxon>Alphaproteobacteria</taxon>
        <taxon>Parvularculales</taxon>
        <taxon>Parvularculaceae</taxon>
        <taxon>Hyphococcus</taxon>
    </lineage>
</organism>
<proteinExistence type="inferred from homology"/>
<keyword evidence="5 12" id="KW-0662">Pyridine nucleotide biosynthesis</keyword>
<feature type="domain" description="Cytidyltransferase-like" evidence="13">
    <location>
        <begin position="14"/>
        <end position="194"/>
    </location>
</feature>
<dbReference type="InterPro" id="IPR029063">
    <property type="entry name" value="SAM-dependent_MTases_sf"/>
</dbReference>
<keyword evidence="9 12" id="KW-0067">ATP-binding</keyword>
<gene>
    <name evidence="15" type="primary">egtD</name>
    <name evidence="12" type="synonym">nadD</name>
    <name evidence="15" type="ORF">ABFZ84_04780</name>
</gene>
<dbReference type="Pfam" id="PF01467">
    <property type="entry name" value="CTP_transf_like"/>
    <property type="match status" value="1"/>
</dbReference>
<evidence type="ECO:0000313" key="16">
    <source>
        <dbReference type="Proteomes" id="UP001560685"/>
    </source>
</evidence>
<evidence type="ECO:0000256" key="2">
    <source>
        <dbReference type="ARBA" id="ARBA00005019"/>
    </source>
</evidence>
<comment type="caution">
    <text evidence="15">The sequence shown here is derived from an EMBL/GenBank/DDBJ whole genome shotgun (WGS) entry which is preliminary data.</text>
</comment>
<keyword evidence="4 15" id="KW-0489">Methyltransferase</keyword>
<dbReference type="InterPro" id="IPR014729">
    <property type="entry name" value="Rossmann-like_a/b/a_fold"/>
</dbReference>
<dbReference type="InterPro" id="IPR035094">
    <property type="entry name" value="EgtD"/>
</dbReference>
<dbReference type="HAMAP" id="MF_00244">
    <property type="entry name" value="NaMN_adenylyltr"/>
    <property type="match status" value="1"/>
</dbReference>
<evidence type="ECO:0000259" key="14">
    <source>
        <dbReference type="Pfam" id="PF10017"/>
    </source>
</evidence>
<dbReference type="Proteomes" id="UP001560685">
    <property type="component" value="Unassembled WGS sequence"/>
</dbReference>
<dbReference type="Gene3D" id="3.40.50.150">
    <property type="entry name" value="Vaccinia Virus protein VP39"/>
    <property type="match status" value="1"/>
</dbReference>
<keyword evidence="10 12" id="KW-0520">NAD</keyword>
<reference evidence="15 16" key="1">
    <citation type="submission" date="2024-05" db="EMBL/GenBank/DDBJ databases">
        <title>Three bacterial strains, DH-69, EH-24, and ECK-19 isolated from coastal sediments.</title>
        <authorList>
            <person name="Ye Y.-Q."/>
            <person name="Du Z.-J."/>
        </authorList>
    </citation>
    <scope>NUCLEOTIDE SEQUENCE [LARGE SCALE GENOMIC DNA]</scope>
    <source>
        <strain evidence="15 16">ECK-19</strain>
    </source>
</reference>
<keyword evidence="7 12" id="KW-0548">Nucleotidyltransferase</keyword>
<dbReference type="InterPro" id="IPR005248">
    <property type="entry name" value="NadD/NMNAT"/>
</dbReference>
<evidence type="ECO:0000256" key="11">
    <source>
        <dbReference type="ARBA" id="ARBA00048721"/>
    </source>
</evidence>
<evidence type="ECO:0000259" key="13">
    <source>
        <dbReference type="Pfam" id="PF01467"/>
    </source>
</evidence>
<evidence type="ECO:0000256" key="5">
    <source>
        <dbReference type="ARBA" id="ARBA00022642"/>
    </source>
</evidence>
<evidence type="ECO:0000313" key="15">
    <source>
        <dbReference type="EMBL" id="MEX6632856.1"/>
    </source>
</evidence>
<evidence type="ECO:0000256" key="6">
    <source>
        <dbReference type="ARBA" id="ARBA00022679"/>
    </source>
</evidence>
<dbReference type="EMBL" id="JBEHZE010000001">
    <property type="protein sequence ID" value="MEX6632856.1"/>
    <property type="molecule type" value="Genomic_DNA"/>
</dbReference>
<keyword evidence="6 12" id="KW-0808">Transferase</keyword>
<dbReference type="SUPFAM" id="SSF52374">
    <property type="entry name" value="Nucleotidylyl transferase"/>
    <property type="match status" value="1"/>
</dbReference>
<dbReference type="EC" id="2.7.7.18" evidence="12"/>
<dbReference type="InterPro" id="IPR051128">
    <property type="entry name" value="EgtD_Methyltrsf_superfamily"/>
</dbReference>
<dbReference type="GO" id="GO:0052706">
    <property type="term" value="F:L-histidine N(alpha)-methyltransferase activity"/>
    <property type="evidence" value="ECO:0007669"/>
    <property type="project" value="UniProtKB-EC"/>
</dbReference>
<keyword evidence="16" id="KW-1185">Reference proteome</keyword>
<dbReference type="RefSeq" id="WP_369312791.1">
    <property type="nucleotide sequence ID" value="NZ_JBEHZE010000001.1"/>
</dbReference>
<dbReference type="PANTHER" id="PTHR43397">
    <property type="entry name" value="ERGOTHIONEINE BIOSYNTHESIS PROTEIN 1"/>
    <property type="match status" value="1"/>
</dbReference>
<evidence type="ECO:0000256" key="9">
    <source>
        <dbReference type="ARBA" id="ARBA00022840"/>
    </source>
</evidence>
<comment type="similarity">
    <text evidence="3 12">Belongs to the NadD family.</text>
</comment>
<evidence type="ECO:0000256" key="12">
    <source>
        <dbReference type="HAMAP-Rule" id="MF_00244"/>
    </source>
</evidence>